<evidence type="ECO:0000256" key="2">
    <source>
        <dbReference type="SAM" id="MobiDB-lite"/>
    </source>
</evidence>
<proteinExistence type="predicted"/>
<sequence length="361" mass="40425">MTNKDNEKDNYCDATAFNGTQFGSNVTTSEGSQSATKKVSDVTNDELLVAIQELGKKLGAVEKENDELKSQLLALGNTKEKPIKLDDIIGFTEFADEVPQHVVDEYNTPQVTKQGKNKSKSTGKSKDRIDASFSSAPQSSNFAHKWLAIGLGSSGGLRPSIVRQLFQTPPVVELRPIKKPRTVESNRCSGIVLCRKDLNCFLPENEIPSVVSNLQFIDVIAKKSVCDILDKYSELWIPHTKELQYHHVEFDLANIHLLDIRSCLGGRYTLVECLTKILPQNLKKYSTPAHTFEIKDLPMRICEGIPNCGNRYMTDFNYTRIDDEVVRMSTLLTLLLCPINEEASNIKILAEKAYNNIKGRK</sequence>
<comment type="caution">
    <text evidence="3">The sequence shown here is derived from an EMBL/GenBank/DDBJ whole genome shotgun (WGS) entry which is preliminary data.</text>
</comment>
<protein>
    <submittedName>
        <fullName evidence="3">Uncharacterized protein</fullName>
    </submittedName>
</protein>
<evidence type="ECO:0000313" key="3">
    <source>
        <dbReference type="EMBL" id="KAK7290759.1"/>
    </source>
</evidence>
<name>A0AAN9J2T2_CROPI</name>
<dbReference type="AlphaFoldDB" id="A0AAN9J2T2"/>
<accession>A0AAN9J2T2</accession>
<evidence type="ECO:0000256" key="1">
    <source>
        <dbReference type="SAM" id="Coils"/>
    </source>
</evidence>
<gene>
    <name evidence="3" type="ORF">RIF29_05418</name>
</gene>
<dbReference type="EMBL" id="JAYWIO010000001">
    <property type="protein sequence ID" value="KAK7290759.1"/>
    <property type="molecule type" value="Genomic_DNA"/>
</dbReference>
<dbReference type="Proteomes" id="UP001372338">
    <property type="component" value="Unassembled WGS sequence"/>
</dbReference>
<evidence type="ECO:0000313" key="4">
    <source>
        <dbReference type="Proteomes" id="UP001372338"/>
    </source>
</evidence>
<keyword evidence="1" id="KW-0175">Coiled coil</keyword>
<reference evidence="3 4" key="1">
    <citation type="submission" date="2024-01" db="EMBL/GenBank/DDBJ databases">
        <title>The genomes of 5 underutilized Papilionoideae crops provide insights into root nodulation and disease resistanc.</title>
        <authorList>
            <person name="Yuan L."/>
        </authorList>
    </citation>
    <scope>NUCLEOTIDE SEQUENCE [LARGE SCALE GENOMIC DNA]</scope>
    <source>
        <strain evidence="3">ZHUSHIDOU_FW_LH</strain>
        <tissue evidence="3">Leaf</tissue>
    </source>
</reference>
<organism evidence="3 4">
    <name type="scientific">Crotalaria pallida</name>
    <name type="common">Smooth rattlebox</name>
    <name type="synonym">Crotalaria striata</name>
    <dbReference type="NCBI Taxonomy" id="3830"/>
    <lineage>
        <taxon>Eukaryota</taxon>
        <taxon>Viridiplantae</taxon>
        <taxon>Streptophyta</taxon>
        <taxon>Embryophyta</taxon>
        <taxon>Tracheophyta</taxon>
        <taxon>Spermatophyta</taxon>
        <taxon>Magnoliopsida</taxon>
        <taxon>eudicotyledons</taxon>
        <taxon>Gunneridae</taxon>
        <taxon>Pentapetalae</taxon>
        <taxon>rosids</taxon>
        <taxon>fabids</taxon>
        <taxon>Fabales</taxon>
        <taxon>Fabaceae</taxon>
        <taxon>Papilionoideae</taxon>
        <taxon>50 kb inversion clade</taxon>
        <taxon>genistoids sensu lato</taxon>
        <taxon>core genistoids</taxon>
        <taxon>Crotalarieae</taxon>
        <taxon>Crotalaria</taxon>
    </lineage>
</organism>
<feature type="coiled-coil region" evidence="1">
    <location>
        <begin position="44"/>
        <end position="71"/>
    </location>
</feature>
<feature type="region of interest" description="Disordered" evidence="2">
    <location>
        <begin position="105"/>
        <end position="136"/>
    </location>
</feature>
<keyword evidence="4" id="KW-1185">Reference proteome</keyword>